<name>A0A1G5CS26_9BACT</name>
<dbReference type="NCBIfam" id="NF045798">
    <property type="entry name" value="DsrP"/>
    <property type="match status" value="1"/>
</dbReference>
<evidence type="ECO:0000256" key="1">
    <source>
        <dbReference type="ARBA" id="ARBA00004651"/>
    </source>
</evidence>
<dbReference type="STRING" id="419481.SAMN05216233_103168"/>
<evidence type="ECO:0000256" key="7">
    <source>
        <dbReference type="SAM" id="Phobius"/>
    </source>
</evidence>
<evidence type="ECO:0000256" key="6">
    <source>
        <dbReference type="ARBA" id="ARBA00023136"/>
    </source>
</evidence>
<dbReference type="AlphaFoldDB" id="A0A1G5CS26"/>
<feature type="transmembrane region" description="Helical" evidence="7">
    <location>
        <begin position="53"/>
        <end position="74"/>
    </location>
</feature>
<feature type="transmembrane region" description="Helical" evidence="7">
    <location>
        <begin position="283"/>
        <end position="302"/>
    </location>
</feature>
<evidence type="ECO:0000256" key="2">
    <source>
        <dbReference type="ARBA" id="ARBA00008929"/>
    </source>
</evidence>
<dbReference type="GO" id="GO:0005886">
    <property type="term" value="C:plasma membrane"/>
    <property type="evidence" value="ECO:0007669"/>
    <property type="project" value="UniProtKB-SubCell"/>
</dbReference>
<dbReference type="OrthoDB" id="9768846at2"/>
<accession>A0A1G5CS26</accession>
<protein>
    <submittedName>
        <fullName evidence="8">Putative sulfite reductase-associated electron transfer protein DsrP</fullName>
    </submittedName>
</protein>
<dbReference type="Pfam" id="PF03916">
    <property type="entry name" value="NrfD"/>
    <property type="match status" value="1"/>
</dbReference>
<gene>
    <name evidence="8" type="ORF">SAMN05216233_103168</name>
</gene>
<reference evidence="8 9" key="1">
    <citation type="submission" date="2016-10" db="EMBL/GenBank/DDBJ databases">
        <authorList>
            <person name="de Groot N.N."/>
        </authorList>
    </citation>
    <scope>NUCLEOTIDE SEQUENCE [LARGE SCALE GENOMIC DNA]</scope>
    <source>
        <strain evidence="8 9">AA1</strain>
    </source>
</reference>
<feature type="transmembrane region" description="Helical" evidence="7">
    <location>
        <begin position="241"/>
        <end position="263"/>
    </location>
</feature>
<feature type="transmembrane region" description="Helical" evidence="7">
    <location>
        <begin position="86"/>
        <end position="105"/>
    </location>
</feature>
<feature type="transmembrane region" description="Helical" evidence="7">
    <location>
        <begin position="355"/>
        <end position="373"/>
    </location>
</feature>
<dbReference type="RefSeq" id="WP_092209339.1">
    <property type="nucleotide sequence ID" value="NZ_FMUX01000003.1"/>
</dbReference>
<organism evidence="8 9">
    <name type="scientific">Desulfoluna spongiiphila</name>
    <dbReference type="NCBI Taxonomy" id="419481"/>
    <lineage>
        <taxon>Bacteria</taxon>
        <taxon>Pseudomonadati</taxon>
        <taxon>Thermodesulfobacteriota</taxon>
        <taxon>Desulfobacteria</taxon>
        <taxon>Desulfobacterales</taxon>
        <taxon>Desulfolunaceae</taxon>
        <taxon>Desulfoluna</taxon>
    </lineage>
</organism>
<dbReference type="EMBL" id="FMUX01000003">
    <property type="protein sequence ID" value="SCY05050.1"/>
    <property type="molecule type" value="Genomic_DNA"/>
</dbReference>
<evidence type="ECO:0000256" key="5">
    <source>
        <dbReference type="ARBA" id="ARBA00022989"/>
    </source>
</evidence>
<feature type="transmembrane region" description="Helical" evidence="7">
    <location>
        <begin position="12"/>
        <end position="33"/>
    </location>
</feature>
<dbReference type="InterPro" id="IPR005614">
    <property type="entry name" value="NrfD-like"/>
</dbReference>
<feature type="transmembrane region" description="Helical" evidence="7">
    <location>
        <begin position="201"/>
        <end position="220"/>
    </location>
</feature>
<feature type="transmembrane region" description="Helical" evidence="7">
    <location>
        <begin position="311"/>
        <end position="335"/>
    </location>
</feature>
<evidence type="ECO:0000256" key="4">
    <source>
        <dbReference type="ARBA" id="ARBA00022692"/>
    </source>
</evidence>
<evidence type="ECO:0000313" key="8">
    <source>
        <dbReference type="EMBL" id="SCY05050.1"/>
    </source>
</evidence>
<keyword evidence="6 7" id="KW-0472">Membrane</keyword>
<evidence type="ECO:0000313" key="9">
    <source>
        <dbReference type="Proteomes" id="UP000198870"/>
    </source>
</evidence>
<keyword evidence="5 7" id="KW-1133">Transmembrane helix</keyword>
<feature type="transmembrane region" description="Helical" evidence="7">
    <location>
        <begin position="125"/>
        <end position="148"/>
    </location>
</feature>
<dbReference type="InterPro" id="IPR054823">
    <property type="entry name" value="DsrP-like"/>
</dbReference>
<sequence length="383" mass="41671">MLELAIKGGKGYWAWIGGLLAVLVLGALCYGQQLEHGLMVTGQSRDVSWGFYTAQMTFLVGVAAGGVMLVLPYYLHDYKAFGRITVLGEFLAVASIVMCFLYLLIHLGQPFRALNIFLNATPSSMLFWDGNVLMAYLLMNIVIGWNVLEAERNGVPPAPWVKGLVYLSIPMAFAIHTMTAFIYCGLPGRGFWLTAILAPRFLASAFAAGPALLILLCFIIRKVSDFDPGQKAIKTLAVITAYGMVANLFFLGCEVFVAFYSRIPEHMDHLKYLYVGLHGHGVLVPWMRISLLLMGAAALLLVPPVTRNNEAVLMAACLCAFVGIWIDKGLGMIAGGFIPSPLHHVTEYVPSFMELMISAGITAIGLLVLTVLYKITLGVKQGG</sequence>
<keyword evidence="4 7" id="KW-0812">Transmembrane</keyword>
<proteinExistence type="inferred from homology"/>
<keyword evidence="9" id="KW-1185">Reference proteome</keyword>
<keyword evidence="3" id="KW-1003">Cell membrane</keyword>
<dbReference type="Proteomes" id="UP000198870">
    <property type="component" value="Unassembled WGS sequence"/>
</dbReference>
<feature type="transmembrane region" description="Helical" evidence="7">
    <location>
        <begin position="160"/>
        <end position="181"/>
    </location>
</feature>
<comment type="subcellular location">
    <subcellularLocation>
        <location evidence="1">Cell membrane</location>
        <topology evidence="1">Multi-pass membrane protein</topology>
    </subcellularLocation>
</comment>
<dbReference type="PANTHER" id="PTHR43044">
    <property type="match status" value="1"/>
</dbReference>
<dbReference type="PANTHER" id="PTHR43044:SF2">
    <property type="entry name" value="POLYSULPHIDE REDUCTASE NRFD"/>
    <property type="match status" value="1"/>
</dbReference>
<comment type="similarity">
    <text evidence="2">Belongs to the NrfD family.</text>
</comment>
<dbReference type="Gene3D" id="1.20.1630.10">
    <property type="entry name" value="Formate dehydrogenase/DMSO reductase domain"/>
    <property type="match status" value="1"/>
</dbReference>
<evidence type="ECO:0000256" key="3">
    <source>
        <dbReference type="ARBA" id="ARBA00022475"/>
    </source>
</evidence>